<dbReference type="PANTHER" id="PTHR20858:SF17">
    <property type="entry name" value="HYDROXYMETHYLPYRIMIDINE_PHOSPHOMETHYLPYRIMIDINE KINASE THI20-RELATED"/>
    <property type="match status" value="1"/>
</dbReference>
<keyword evidence="10 17" id="KW-0418">Kinase</keyword>
<evidence type="ECO:0000256" key="2">
    <source>
        <dbReference type="ARBA" id="ARBA00000565"/>
    </source>
</evidence>
<dbReference type="EC" id="2.7.4.7" evidence="6"/>
<comment type="pathway">
    <text evidence="3">Cofactor biosynthesis; thiamine diphosphate biosynthesis; 4-amino-2-methyl-5-diphosphomethylpyrimidine from 5-amino-1-(5-phospho-D-ribosyl)imidazole: step 3/3.</text>
</comment>
<dbReference type="GO" id="GO:0008902">
    <property type="term" value="F:hydroxymethylpyrimidine kinase activity"/>
    <property type="evidence" value="ECO:0007669"/>
    <property type="project" value="UniProtKB-EC"/>
</dbReference>
<evidence type="ECO:0000256" key="3">
    <source>
        <dbReference type="ARBA" id="ARBA00004769"/>
    </source>
</evidence>
<comment type="pathway">
    <text evidence="13">Cofactor biosynthesis; thiamine diphosphate biosynthesis; 4-amino-2-methyl-5-diphosphomethylpyrimidine from 5-amino-1-(5-phospho-D-ribosyl)imidazole: step 2/3.</text>
</comment>
<dbReference type="PATRIC" id="fig|1423746.3.peg.1429"/>
<evidence type="ECO:0000256" key="7">
    <source>
        <dbReference type="ARBA" id="ARBA00019161"/>
    </source>
</evidence>
<evidence type="ECO:0000256" key="9">
    <source>
        <dbReference type="ARBA" id="ARBA00022741"/>
    </source>
</evidence>
<evidence type="ECO:0000256" key="15">
    <source>
        <dbReference type="ARBA" id="ARBA00043176"/>
    </source>
</evidence>
<comment type="caution">
    <text evidence="17">The sequence shown here is derived from an EMBL/GenBank/DDBJ whole genome shotgun (WGS) entry which is preliminary data.</text>
</comment>
<evidence type="ECO:0000256" key="11">
    <source>
        <dbReference type="ARBA" id="ARBA00022840"/>
    </source>
</evidence>
<dbReference type="InterPro" id="IPR029056">
    <property type="entry name" value="Ribokinase-like"/>
</dbReference>
<dbReference type="FunFam" id="3.40.1190.20:FF:000003">
    <property type="entry name" value="Phosphomethylpyrimidine kinase ThiD"/>
    <property type="match status" value="1"/>
</dbReference>
<evidence type="ECO:0000256" key="5">
    <source>
        <dbReference type="ARBA" id="ARBA00012135"/>
    </source>
</evidence>
<gene>
    <name evidence="17" type="ORF">FD27_GL001399</name>
</gene>
<dbReference type="EMBL" id="AZER01000025">
    <property type="protein sequence ID" value="KRL26012.1"/>
    <property type="molecule type" value="Genomic_DNA"/>
</dbReference>
<dbReference type="OrthoDB" id="9810880at2"/>
<dbReference type="Proteomes" id="UP000051445">
    <property type="component" value="Unassembled WGS sequence"/>
</dbReference>
<comment type="catalytic activity">
    <reaction evidence="1">
        <text>4-amino-5-hydroxymethyl-2-methylpyrimidine + ATP = 4-amino-2-methyl-5-(phosphooxymethyl)pyrimidine + ADP + H(+)</text>
        <dbReference type="Rhea" id="RHEA:23096"/>
        <dbReference type="ChEBI" id="CHEBI:15378"/>
        <dbReference type="ChEBI" id="CHEBI:16892"/>
        <dbReference type="ChEBI" id="CHEBI:30616"/>
        <dbReference type="ChEBI" id="CHEBI:58354"/>
        <dbReference type="ChEBI" id="CHEBI:456216"/>
        <dbReference type="EC" id="2.7.1.49"/>
    </reaction>
</comment>
<evidence type="ECO:0000313" key="17">
    <source>
        <dbReference type="EMBL" id="KRL26012.1"/>
    </source>
</evidence>
<dbReference type="SUPFAM" id="SSF53613">
    <property type="entry name" value="Ribokinase-like"/>
    <property type="match status" value="1"/>
</dbReference>
<dbReference type="NCBIfam" id="TIGR00097">
    <property type="entry name" value="HMP-P_kinase"/>
    <property type="match status" value="1"/>
</dbReference>
<evidence type="ECO:0000256" key="13">
    <source>
        <dbReference type="ARBA" id="ARBA00037917"/>
    </source>
</evidence>
<evidence type="ECO:0000259" key="16">
    <source>
        <dbReference type="Pfam" id="PF08543"/>
    </source>
</evidence>
<keyword evidence="11" id="KW-0067">ATP-binding</keyword>
<keyword evidence="18" id="KW-1185">Reference proteome</keyword>
<comment type="similarity">
    <text evidence="4">Belongs to the ThiD family.</text>
</comment>
<dbReference type="RefSeq" id="WP_057752511.1">
    <property type="nucleotide sequence ID" value="NZ_AZER01000025.1"/>
</dbReference>
<proteinExistence type="inferred from homology"/>
<dbReference type="Pfam" id="PF08543">
    <property type="entry name" value="Phos_pyr_kin"/>
    <property type="match status" value="1"/>
</dbReference>
<sequence length="269" mass="29227">MINEFPQTLTIAGSDCGGGAGMQADLKTMQMRRVFGATVIVAITAQNTLGVQKAYPLTTEQINAQFASIADDFRIRACKTGMLADIPTVQIVAENLRRYDFGPYVLDPVMVAKGGAKLLADDAIAEVKRDLIPLCTLITPNLPETEKLTGIKVEQPEQMKEAARQLQSMGAKNVLVKAGHFNDPDYATDYVLLADQRDFWMKAKRVHTKRTHGTGDTISSCIVAELAKGKPIEEAIKISKQFVTASIANTIQIGHGHGPLNLWAFGGEK</sequence>
<dbReference type="GO" id="GO:0005829">
    <property type="term" value="C:cytosol"/>
    <property type="evidence" value="ECO:0007669"/>
    <property type="project" value="TreeGrafter"/>
</dbReference>
<dbReference type="InterPro" id="IPR004399">
    <property type="entry name" value="HMP/HMP-P_kinase_dom"/>
</dbReference>
<evidence type="ECO:0000256" key="14">
    <source>
        <dbReference type="ARBA" id="ARBA00042102"/>
    </source>
</evidence>
<dbReference type="EC" id="2.7.1.49" evidence="5"/>
<evidence type="ECO:0000313" key="18">
    <source>
        <dbReference type="Proteomes" id="UP000051445"/>
    </source>
</evidence>
<keyword evidence="12" id="KW-0784">Thiamine biosynthesis</keyword>
<dbReference type="STRING" id="1423746.FD27_GL001399"/>
<dbReference type="CDD" id="cd01169">
    <property type="entry name" value="HMPP_kinase"/>
    <property type="match status" value="1"/>
</dbReference>
<comment type="catalytic activity">
    <reaction evidence="2">
        <text>4-amino-2-methyl-5-(phosphooxymethyl)pyrimidine + ATP = 4-amino-2-methyl-5-(diphosphooxymethyl)pyrimidine + ADP</text>
        <dbReference type="Rhea" id="RHEA:19893"/>
        <dbReference type="ChEBI" id="CHEBI:30616"/>
        <dbReference type="ChEBI" id="CHEBI:57841"/>
        <dbReference type="ChEBI" id="CHEBI:58354"/>
        <dbReference type="ChEBI" id="CHEBI:456216"/>
        <dbReference type="EC" id="2.7.4.7"/>
    </reaction>
</comment>
<dbReference type="PANTHER" id="PTHR20858">
    <property type="entry name" value="PHOSPHOMETHYLPYRIMIDINE KINASE"/>
    <property type="match status" value="1"/>
</dbReference>
<protein>
    <recommendedName>
        <fullName evidence="7">Hydroxymethylpyrimidine/phosphomethylpyrimidine kinase</fullName>
        <ecNumber evidence="5">2.7.1.49</ecNumber>
        <ecNumber evidence="6">2.7.4.7</ecNumber>
    </recommendedName>
    <alternativeName>
        <fullName evidence="14">Hydroxymethylpyrimidine kinase</fullName>
    </alternativeName>
    <alternativeName>
        <fullName evidence="15">Hydroxymethylpyrimidine phosphate kinase</fullName>
    </alternativeName>
</protein>
<name>A0A0R1P1V0_9LACO</name>
<accession>A0A0R1P1V0</accession>
<evidence type="ECO:0000256" key="1">
    <source>
        <dbReference type="ARBA" id="ARBA00000151"/>
    </source>
</evidence>
<evidence type="ECO:0000256" key="6">
    <source>
        <dbReference type="ARBA" id="ARBA00012963"/>
    </source>
</evidence>
<dbReference type="GO" id="GO:0008972">
    <property type="term" value="F:phosphomethylpyrimidine kinase activity"/>
    <property type="evidence" value="ECO:0007669"/>
    <property type="project" value="UniProtKB-EC"/>
</dbReference>
<evidence type="ECO:0000256" key="8">
    <source>
        <dbReference type="ARBA" id="ARBA00022679"/>
    </source>
</evidence>
<keyword evidence="8" id="KW-0808">Transferase</keyword>
<dbReference type="AlphaFoldDB" id="A0A0R1P1V0"/>
<dbReference type="InterPro" id="IPR013749">
    <property type="entry name" value="PM/HMP-P_kinase-1"/>
</dbReference>
<reference evidence="17 18" key="1">
    <citation type="journal article" date="2015" name="Genome Announc.">
        <title>Expanding the biotechnology potential of lactobacilli through comparative genomics of 213 strains and associated genera.</title>
        <authorList>
            <person name="Sun Z."/>
            <person name="Harris H.M."/>
            <person name="McCann A."/>
            <person name="Guo C."/>
            <person name="Argimon S."/>
            <person name="Zhang W."/>
            <person name="Yang X."/>
            <person name="Jeffery I.B."/>
            <person name="Cooney J.C."/>
            <person name="Kagawa T.F."/>
            <person name="Liu W."/>
            <person name="Song Y."/>
            <person name="Salvetti E."/>
            <person name="Wrobel A."/>
            <person name="Rasinkangas P."/>
            <person name="Parkhill J."/>
            <person name="Rea M.C."/>
            <person name="O'Sullivan O."/>
            <person name="Ritari J."/>
            <person name="Douillard F.P."/>
            <person name="Paul Ross R."/>
            <person name="Yang R."/>
            <person name="Briner A.E."/>
            <person name="Felis G.E."/>
            <person name="de Vos W.M."/>
            <person name="Barrangou R."/>
            <person name="Klaenhammer T.R."/>
            <person name="Caufield P.W."/>
            <person name="Cui Y."/>
            <person name="Zhang H."/>
            <person name="O'Toole P.W."/>
        </authorList>
    </citation>
    <scope>NUCLEOTIDE SEQUENCE [LARGE SCALE GENOMIC DNA]</scope>
    <source>
        <strain evidence="17 18">DSM 13145</strain>
    </source>
</reference>
<feature type="domain" description="Pyridoxamine kinase/Phosphomethylpyrimidine kinase" evidence="16">
    <location>
        <begin position="15"/>
        <end position="261"/>
    </location>
</feature>
<keyword evidence="9" id="KW-0547">Nucleotide-binding</keyword>
<dbReference type="Gene3D" id="3.40.1190.20">
    <property type="match status" value="1"/>
</dbReference>
<organism evidence="17 18">
    <name type="scientific">Limosilactobacillus frumenti DSM 13145</name>
    <dbReference type="NCBI Taxonomy" id="1423746"/>
    <lineage>
        <taxon>Bacteria</taxon>
        <taxon>Bacillati</taxon>
        <taxon>Bacillota</taxon>
        <taxon>Bacilli</taxon>
        <taxon>Lactobacillales</taxon>
        <taxon>Lactobacillaceae</taxon>
        <taxon>Limosilactobacillus</taxon>
    </lineage>
</organism>
<evidence type="ECO:0000256" key="4">
    <source>
        <dbReference type="ARBA" id="ARBA00009879"/>
    </source>
</evidence>
<evidence type="ECO:0000256" key="12">
    <source>
        <dbReference type="ARBA" id="ARBA00022977"/>
    </source>
</evidence>
<dbReference type="GO" id="GO:0009228">
    <property type="term" value="P:thiamine biosynthetic process"/>
    <property type="evidence" value="ECO:0007669"/>
    <property type="project" value="UniProtKB-KW"/>
</dbReference>
<dbReference type="GO" id="GO:0005524">
    <property type="term" value="F:ATP binding"/>
    <property type="evidence" value="ECO:0007669"/>
    <property type="project" value="UniProtKB-KW"/>
</dbReference>
<evidence type="ECO:0000256" key="10">
    <source>
        <dbReference type="ARBA" id="ARBA00022777"/>
    </source>
</evidence>